<dbReference type="Pfam" id="PF08240">
    <property type="entry name" value="ADH_N"/>
    <property type="match status" value="1"/>
</dbReference>
<dbReference type="Proteomes" id="UP001239083">
    <property type="component" value="Unassembled WGS sequence"/>
</dbReference>
<reference evidence="2 3" key="1">
    <citation type="submission" date="2023-07" db="EMBL/GenBank/DDBJ databases">
        <title>Comparative genomics of wheat-associated soil bacteria to identify genetic determinants of phenazine resistance.</title>
        <authorList>
            <person name="Mouncey N."/>
        </authorList>
    </citation>
    <scope>NUCLEOTIDE SEQUENCE [LARGE SCALE GENOMIC DNA]</scope>
    <source>
        <strain evidence="2 3">V3I3</strain>
    </source>
</reference>
<dbReference type="InterPro" id="IPR002364">
    <property type="entry name" value="Quin_OxRdtase/zeta-crystal_CS"/>
</dbReference>
<dbReference type="Pfam" id="PF13602">
    <property type="entry name" value="ADH_zinc_N_2"/>
    <property type="match status" value="1"/>
</dbReference>
<name>A0ABU0R4G2_9MICO</name>
<proteinExistence type="predicted"/>
<dbReference type="Gene3D" id="3.40.50.720">
    <property type="entry name" value="NAD(P)-binding Rossmann-like Domain"/>
    <property type="match status" value="1"/>
</dbReference>
<dbReference type="InterPro" id="IPR036291">
    <property type="entry name" value="NAD(P)-bd_dom_sf"/>
</dbReference>
<accession>A0ABU0R4G2</accession>
<sequence length="322" mass="33756">MRAIVQHRYGGPEVLSLAEVETPVPGDDEVLIRVRAVAVSAGDALIMRGEPRAVRLAFGLRRPKQPTIGRDVAGEVAAVGSRVTRFRIGDPVYAESEQGAYAELVAVQQDFVARRPGAVDVVHAAAVPVSGTTALQGLRLAGVQPGQHVLVNGASGGVGGFAVQLAKAMGAEVTGVCRTAKVDHVRALGADHVIDHTAEDFTAGGPRFDVIFDSVVDHPLARLRGSLTKHGTLVLSSGTGGRIFGPFGRIIRATAISPFVSQRLRPLAARRSGDDLAELARRIDAGEITPVVDEVFPLEQAADALTRFESGVVRGKVVLTVG</sequence>
<dbReference type="CDD" id="cd08267">
    <property type="entry name" value="MDR1"/>
    <property type="match status" value="1"/>
</dbReference>
<evidence type="ECO:0000313" key="2">
    <source>
        <dbReference type="EMBL" id="MDQ0892964.1"/>
    </source>
</evidence>
<evidence type="ECO:0000259" key="1">
    <source>
        <dbReference type="SMART" id="SM00829"/>
    </source>
</evidence>
<gene>
    <name evidence="2" type="ORF">QFZ26_000519</name>
</gene>
<dbReference type="Gene3D" id="3.90.180.10">
    <property type="entry name" value="Medium-chain alcohol dehydrogenases, catalytic domain"/>
    <property type="match status" value="1"/>
</dbReference>
<dbReference type="InterPro" id="IPR020843">
    <property type="entry name" value="ER"/>
</dbReference>
<dbReference type="InterPro" id="IPR011032">
    <property type="entry name" value="GroES-like_sf"/>
</dbReference>
<dbReference type="RefSeq" id="WP_307038995.1">
    <property type="nucleotide sequence ID" value="NZ_JAUSYY010000001.1"/>
</dbReference>
<dbReference type="PANTHER" id="PTHR11695">
    <property type="entry name" value="ALCOHOL DEHYDROGENASE RELATED"/>
    <property type="match status" value="1"/>
</dbReference>
<dbReference type="SMART" id="SM00829">
    <property type="entry name" value="PKS_ER"/>
    <property type="match status" value="1"/>
</dbReference>
<dbReference type="SUPFAM" id="SSF50129">
    <property type="entry name" value="GroES-like"/>
    <property type="match status" value="1"/>
</dbReference>
<evidence type="ECO:0000313" key="3">
    <source>
        <dbReference type="Proteomes" id="UP001239083"/>
    </source>
</evidence>
<dbReference type="SUPFAM" id="SSF51735">
    <property type="entry name" value="NAD(P)-binding Rossmann-fold domains"/>
    <property type="match status" value="1"/>
</dbReference>
<dbReference type="InterPro" id="IPR050700">
    <property type="entry name" value="YIM1/Zinc_Alcohol_DH_Fams"/>
</dbReference>
<comment type="caution">
    <text evidence="2">The sequence shown here is derived from an EMBL/GenBank/DDBJ whole genome shotgun (WGS) entry which is preliminary data.</text>
</comment>
<feature type="domain" description="Enoyl reductase (ER)" evidence="1">
    <location>
        <begin position="10"/>
        <end position="319"/>
    </location>
</feature>
<dbReference type="EMBL" id="JAUSYY010000001">
    <property type="protein sequence ID" value="MDQ0892964.1"/>
    <property type="molecule type" value="Genomic_DNA"/>
</dbReference>
<dbReference type="PROSITE" id="PS01162">
    <property type="entry name" value="QOR_ZETA_CRYSTAL"/>
    <property type="match status" value="1"/>
</dbReference>
<keyword evidence="3" id="KW-1185">Reference proteome</keyword>
<organism evidence="2 3">
    <name type="scientific">Agromyces ramosus</name>
    <dbReference type="NCBI Taxonomy" id="33879"/>
    <lineage>
        <taxon>Bacteria</taxon>
        <taxon>Bacillati</taxon>
        <taxon>Actinomycetota</taxon>
        <taxon>Actinomycetes</taxon>
        <taxon>Micrococcales</taxon>
        <taxon>Microbacteriaceae</taxon>
        <taxon>Agromyces</taxon>
    </lineage>
</organism>
<protein>
    <submittedName>
        <fullName evidence="2">NADPH:quinone reductase-like Zn-dependent oxidoreductase</fullName>
    </submittedName>
</protein>
<dbReference type="InterPro" id="IPR013154">
    <property type="entry name" value="ADH-like_N"/>
</dbReference>
<dbReference type="PANTHER" id="PTHR11695:SF648">
    <property type="entry name" value="ZINC-BINDING OXIDOREDUCTASE"/>
    <property type="match status" value="1"/>
</dbReference>